<feature type="region of interest" description="Disordered" evidence="11">
    <location>
        <begin position="57"/>
        <end position="80"/>
    </location>
</feature>
<reference evidence="13" key="1">
    <citation type="journal article" date="2020" name="Stud. Mycol.">
        <title>101 Dothideomycetes genomes: a test case for predicting lifestyles and emergence of pathogens.</title>
        <authorList>
            <person name="Haridas S."/>
            <person name="Albert R."/>
            <person name="Binder M."/>
            <person name="Bloem J."/>
            <person name="Labutti K."/>
            <person name="Salamov A."/>
            <person name="Andreopoulos B."/>
            <person name="Baker S."/>
            <person name="Barry K."/>
            <person name="Bills G."/>
            <person name="Bluhm B."/>
            <person name="Cannon C."/>
            <person name="Castanera R."/>
            <person name="Culley D."/>
            <person name="Daum C."/>
            <person name="Ezra D."/>
            <person name="Gonzalez J."/>
            <person name="Henrissat B."/>
            <person name="Kuo A."/>
            <person name="Liang C."/>
            <person name="Lipzen A."/>
            <person name="Lutzoni F."/>
            <person name="Magnuson J."/>
            <person name="Mondo S."/>
            <person name="Nolan M."/>
            <person name="Ohm R."/>
            <person name="Pangilinan J."/>
            <person name="Park H.-J."/>
            <person name="Ramirez L."/>
            <person name="Alfaro M."/>
            <person name="Sun H."/>
            <person name="Tritt A."/>
            <person name="Yoshinaga Y."/>
            <person name="Zwiers L.-H."/>
            <person name="Turgeon B."/>
            <person name="Goodwin S."/>
            <person name="Spatafora J."/>
            <person name="Crous P."/>
            <person name="Grigoriev I."/>
        </authorList>
    </citation>
    <scope>NUCLEOTIDE SEQUENCE</scope>
    <source>
        <strain evidence="13">CBS 113979</strain>
    </source>
</reference>
<evidence type="ECO:0000256" key="8">
    <source>
        <dbReference type="ARBA" id="ARBA00022989"/>
    </source>
</evidence>
<accession>A0A6G1HH58</accession>
<evidence type="ECO:0000256" key="6">
    <source>
        <dbReference type="ARBA" id="ARBA00022824"/>
    </source>
</evidence>
<evidence type="ECO:0000256" key="10">
    <source>
        <dbReference type="ARBA" id="ARBA00023136"/>
    </source>
</evidence>
<keyword evidence="5 12" id="KW-0812">Transmembrane</keyword>
<dbReference type="InterPro" id="IPR011553">
    <property type="entry name" value="Sec62_asco"/>
</dbReference>
<dbReference type="GO" id="GO:0031204">
    <property type="term" value="P:post-translational protein targeting to membrane, translocation"/>
    <property type="evidence" value="ECO:0007669"/>
    <property type="project" value="TreeGrafter"/>
</dbReference>
<dbReference type="EMBL" id="ML977137">
    <property type="protein sequence ID" value="KAF1992495.1"/>
    <property type="molecule type" value="Genomic_DNA"/>
</dbReference>
<feature type="compositionally biased region" description="Low complexity" evidence="11">
    <location>
        <begin position="57"/>
        <end position="73"/>
    </location>
</feature>
<feature type="transmembrane region" description="Helical" evidence="12">
    <location>
        <begin position="211"/>
        <end position="231"/>
    </location>
</feature>
<dbReference type="GO" id="GO:0005789">
    <property type="term" value="C:endoplasmic reticulum membrane"/>
    <property type="evidence" value="ECO:0007669"/>
    <property type="project" value="UniProtKB-SubCell"/>
</dbReference>
<evidence type="ECO:0000256" key="7">
    <source>
        <dbReference type="ARBA" id="ARBA00022927"/>
    </source>
</evidence>
<keyword evidence="4" id="KW-0813">Transport</keyword>
<organism evidence="13 14">
    <name type="scientific">Aulographum hederae CBS 113979</name>
    <dbReference type="NCBI Taxonomy" id="1176131"/>
    <lineage>
        <taxon>Eukaryota</taxon>
        <taxon>Fungi</taxon>
        <taxon>Dikarya</taxon>
        <taxon>Ascomycota</taxon>
        <taxon>Pezizomycotina</taxon>
        <taxon>Dothideomycetes</taxon>
        <taxon>Pleosporomycetidae</taxon>
        <taxon>Aulographales</taxon>
        <taxon>Aulographaceae</taxon>
    </lineage>
</organism>
<keyword evidence="8 12" id="KW-1133">Transmembrane helix</keyword>
<evidence type="ECO:0000313" key="13">
    <source>
        <dbReference type="EMBL" id="KAF1992495.1"/>
    </source>
</evidence>
<keyword evidence="9" id="KW-0811">Translocation</keyword>
<dbReference type="InterPro" id="IPR004728">
    <property type="entry name" value="Sec62"/>
</dbReference>
<evidence type="ECO:0000256" key="12">
    <source>
        <dbReference type="SAM" id="Phobius"/>
    </source>
</evidence>
<dbReference type="PANTHER" id="PTHR12443:SF9">
    <property type="entry name" value="TRANSLOCATION PROTEIN SEC62"/>
    <property type="match status" value="1"/>
</dbReference>
<dbReference type="AlphaFoldDB" id="A0A6G1HH58"/>
<proteinExistence type="inferred from homology"/>
<feature type="transmembrane region" description="Helical" evidence="12">
    <location>
        <begin position="237"/>
        <end position="269"/>
    </location>
</feature>
<keyword evidence="14" id="KW-1185">Reference proteome</keyword>
<evidence type="ECO:0000256" key="5">
    <source>
        <dbReference type="ARBA" id="ARBA00022692"/>
    </source>
</evidence>
<evidence type="ECO:0000256" key="3">
    <source>
        <dbReference type="ARBA" id="ARBA00021257"/>
    </source>
</evidence>
<dbReference type="Proteomes" id="UP000800041">
    <property type="component" value="Unassembled WGS sequence"/>
</dbReference>
<dbReference type="PANTHER" id="PTHR12443">
    <property type="entry name" value="TRANSLOCATION PROTEIN SEC62"/>
    <property type="match status" value="1"/>
</dbReference>
<dbReference type="NCBIfam" id="TIGR00869">
    <property type="entry name" value="sec62"/>
    <property type="match status" value="1"/>
</dbReference>
<comment type="similarity">
    <text evidence="2">Belongs to the SEC62 family.</text>
</comment>
<evidence type="ECO:0000313" key="14">
    <source>
        <dbReference type="Proteomes" id="UP000800041"/>
    </source>
</evidence>
<evidence type="ECO:0000256" key="4">
    <source>
        <dbReference type="ARBA" id="ARBA00022448"/>
    </source>
</evidence>
<evidence type="ECO:0000256" key="9">
    <source>
        <dbReference type="ARBA" id="ARBA00023010"/>
    </source>
</evidence>
<dbReference type="Pfam" id="PF03839">
    <property type="entry name" value="Sec62"/>
    <property type="match status" value="1"/>
</dbReference>
<evidence type="ECO:0000256" key="1">
    <source>
        <dbReference type="ARBA" id="ARBA00004477"/>
    </source>
</evidence>
<feature type="region of interest" description="Disordered" evidence="11">
    <location>
        <begin position="1"/>
        <end position="25"/>
    </location>
</feature>
<dbReference type="OrthoDB" id="200187at2759"/>
<comment type="subcellular location">
    <subcellularLocation>
        <location evidence="1">Endoplasmic reticulum membrane</location>
        <topology evidence="1">Multi-pass membrane protein</topology>
    </subcellularLocation>
</comment>
<evidence type="ECO:0000256" key="11">
    <source>
        <dbReference type="SAM" id="MobiDB-lite"/>
    </source>
</evidence>
<name>A0A6G1HH58_9PEZI</name>
<keyword evidence="6" id="KW-0256">Endoplasmic reticulum</keyword>
<protein>
    <recommendedName>
        <fullName evidence="3">Translocation protein SEC62</fullName>
    </recommendedName>
</protein>
<sequence length="389" mass="44485">MQAPQLQPGQQPTPEQIRAMQEQIAREAAEHGISVQEYVERLKAQAMQQHQAQMAQQQQMQQQQQQQMQQAQQVPLQPGPPTPEAMLVANFLRSRDLKTRTALLQEKRRDMFRVKRAIRALESDDYKKLRAKHPNLPEVRDRATAENTFKLLPLSMLALRVSKVDPHAGHNHGKQKRVKGLWHVQIEQQQEAEDDNHYIWLYEGSQWKTKLYALGALLLVMTIVLFPLWPLKMRQGVWYLSMCMMGLIGLFFAMAFFRLILFCVTYFVASPGLWLYPNLFEDVGFFDSFKPLWGWQEVSPAISTPRMPVLTLTQTDDDIKRIKQEKKDKKAAKRARAANGGAHPEKPAVDSPTMIEDSEKTTTTSSDAAQSGAVQRARPAVVEDADDDE</sequence>
<keyword evidence="7" id="KW-0653">Protein transport</keyword>
<keyword evidence="10 12" id="KW-0472">Membrane</keyword>
<feature type="compositionally biased region" description="Polar residues" evidence="11">
    <location>
        <begin position="1"/>
        <end position="14"/>
    </location>
</feature>
<evidence type="ECO:0000256" key="2">
    <source>
        <dbReference type="ARBA" id="ARBA00010604"/>
    </source>
</evidence>
<feature type="region of interest" description="Disordered" evidence="11">
    <location>
        <begin position="324"/>
        <end position="389"/>
    </location>
</feature>
<gene>
    <name evidence="13" type="ORF">K402DRAFT_409252</name>
</gene>